<evidence type="ECO:0000313" key="3">
    <source>
        <dbReference type="WBParaSite" id="SPAL_0001106500.1"/>
    </source>
</evidence>
<dbReference type="Proteomes" id="UP000046392">
    <property type="component" value="Unplaced"/>
</dbReference>
<keyword evidence="2" id="KW-1185">Reference proteome</keyword>
<reference evidence="3" key="1">
    <citation type="submission" date="2017-02" db="UniProtKB">
        <authorList>
            <consortium name="WormBaseParasite"/>
        </authorList>
    </citation>
    <scope>IDENTIFICATION</scope>
</reference>
<feature type="region of interest" description="Disordered" evidence="1">
    <location>
        <begin position="1"/>
        <end position="112"/>
    </location>
</feature>
<dbReference type="WBParaSite" id="SPAL_0001106500.1">
    <property type="protein sequence ID" value="SPAL_0001106500.1"/>
    <property type="gene ID" value="SPAL_0001106500"/>
</dbReference>
<proteinExistence type="predicted"/>
<evidence type="ECO:0000256" key="1">
    <source>
        <dbReference type="SAM" id="MobiDB-lite"/>
    </source>
</evidence>
<feature type="compositionally biased region" description="Basic and acidic residues" evidence="1">
    <location>
        <begin position="95"/>
        <end position="108"/>
    </location>
</feature>
<accession>A0A0N5BZ71</accession>
<feature type="compositionally biased region" description="Polar residues" evidence="1">
    <location>
        <begin position="1"/>
        <end position="11"/>
    </location>
</feature>
<name>A0A0N5BZ71_STREA</name>
<dbReference type="AlphaFoldDB" id="A0A0N5BZ71"/>
<evidence type="ECO:0000313" key="2">
    <source>
        <dbReference type="Proteomes" id="UP000046392"/>
    </source>
</evidence>
<protein>
    <submittedName>
        <fullName evidence="3">ANK_REP_REGION domain-containing protein</fullName>
    </submittedName>
</protein>
<organism evidence="2 3">
    <name type="scientific">Strongyloides papillosus</name>
    <name type="common">Intestinal threadworm</name>
    <dbReference type="NCBI Taxonomy" id="174720"/>
    <lineage>
        <taxon>Eukaryota</taxon>
        <taxon>Metazoa</taxon>
        <taxon>Ecdysozoa</taxon>
        <taxon>Nematoda</taxon>
        <taxon>Chromadorea</taxon>
        <taxon>Rhabditida</taxon>
        <taxon>Tylenchina</taxon>
        <taxon>Panagrolaimomorpha</taxon>
        <taxon>Strongyloidoidea</taxon>
        <taxon>Strongyloididae</taxon>
        <taxon>Strongyloides</taxon>
    </lineage>
</organism>
<feature type="compositionally biased region" description="Basic and acidic residues" evidence="1">
    <location>
        <begin position="15"/>
        <end position="87"/>
    </location>
</feature>
<sequence length="741" mass="86566">MSRYSNDNCSPNHHRYGDDDSSYDRRGSKYPKYSDSKKNNSKYDHYGEGRSKYERYGDRRGRRERSRDRSRSRSRNESRDRSDDSPLKNENPNNDDNRDLGEQRPTHFRDRRKILSSSIDNFNKGNEEIKKRIDEFLHVVKQNNCFLDCVEKFRVHLEAFFNDIDEITNNYHLRPVRGKETLTSQNRRWLIEIAVNTLNCLHDPIFGEWERIIRFKLDPSFSVQRIENKVRKKLISKRMAEYVFTEPKLHAEISEPLLIKQGLLHGLQTMGKEIDFHMKSNSFKEKLAEIKSEMMKVVACNNQEDLNDLFSNGFPLFDTSLDEDYHVYEHHEIKMAILKFFDMPIIYGDGTSVNYGIEFNFPDPEVHAIVETFVSGGPDQIYYLDRLFAKCLANTDLTDEVVKSLGILGHSNVAEIFLKYDFVNCTTDTEFPADFNAFATQTYPPEGYFDSQIPSERIKKISDNGSFNNFLKFLNEFKSKREKPVTTYITFKCGRDMEIASVLTYLLVFCEKVLYILDVKAIGQERMDELLEAMFNNEGLLKIMESPLEYRVLFGHYSHCLNLKTPSKLHFLSYMLSELHIPEDDSNPNPIIEYSDRYLDLIGEANELYIPGGDAKDKKFLLTRFEENSGTEVRKIKRQMNNALTRILKGGISFSSTVQFILGKPFDKSFAFRTEWYRRPMLEVQQIYMVTEMKALYDCVHALSEYATSRGLHKKIFTIRNVSFSSVDAKEYGKYLNSGLQ</sequence>